<dbReference type="InterPro" id="IPR002182">
    <property type="entry name" value="NB-ARC"/>
</dbReference>
<dbReference type="GO" id="GO:0043531">
    <property type="term" value="F:ADP binding"/>
    <property type="evidence" value="ECO:0007669"/>
    <property type="project" value="InterPro"/>
</dbReference>
<dbReference type="STRING" id="1618446.UV61_C0006G0015"/>
<dbReference type="SUPFAM" id="SSF48452">
    <property type="entry name" value="TPR-like"/>
    <property type="match status" value="1"/>
</dbReference>
<comment type="caution">
    <text evidence="3">The sequence shown here is derived from an EMBL/GenBank/DDBJ whole genome shotgun (WGS) entry which is preliminary data.</text>
</comment>
<dbReference type="PRINTS" id="PR00364">
    <property type="entry name" value="DISEASERSIST"/>
</dbReference>
<accession>A0A0G1CMR2</accession>
<evidence type="ECO:0000259" key="2">
    <source>
        <dbReference type="SMART" id="SM00382"/>
    </source>
</evidence>
<sequence length="742" mass="85904">MIPSQMPRFADLFRKYRLKSELATLSDFGSALAEEGKVYEDSIFSHWQKGKRIPHNRDVLFAILKVFVQKSGVTTLLEANQFLAAASQRDLSEDESLQLSPKLLSSVPFTVPQEPAHFVGREKSLKDAVWAIFKKTPVVIHGMAGVGKTTLAIRIGHILRNRFKDGILWYRFDILKIDDILTHIAQTYGEDVSSIRDTAVKAKTVRSILDQRDTLLILDSVDNFDSLRFLLPAKDPKYSLLITSKSLPSEIRQFQKLELTSFTQPEALQLAYQLLGKPYVLSNKMQIQIICKQLYYSPLALTIFFGRIALHPQKLYEFLERIRKQKVSLKEFQYDNKNLELSLDLAFNSSDTRLKQVFISLGAFGGVDFSSEAVAFINKLSLEETNQTLQVLHKMSLVERSVNKRYRLHSLVKIFVQKKLNTSTYHLLALYYHKFLADGGRANRHFYPKVEEELKNITGIVKICFELKLWQQMINIWEYLGVFLWDTGRWSAVERYSRLVVRASQKVNNASAEATCLLRELCWLHYWQGDINKAQKYAQVGLELAKGLKDAYLIALAWIRLGKIYQSQRHSKKALRFFQQALTYFTKQGNQEKQGDIFTYIGETYWMLGKRKLAKSYLRRALRIVNTIDDLPQKETILSRIGCIFLHERQFSRAINYLNKSLLLRKHLGYRIGDMFWNYLALGLIYYLQGDSRLAQENFRLARKGMAVGGYTIHTLNIDVFPFLFQKKLRNSGFYPKFSISN</sequence>
<keyword evidence="1" id="KW-0802">TPR repeat</keyword>
<organism evidence="3 4">
    <name type="scientific">Candidatus Gottesmanbacteria bacterium GW2011_GWB1_43_11</name>
    <dbReference type="NCBI Taxonomy" id="1618446"/>
    <lineage>
        <taxon>Bacteria</taxon>
        <taxon>Candidatus Gottesmaniibacteriota</taxon>
    </lineage>
</organism>
<name>A0A0G1CMR2_9BACT</name>
<dbReference type="SMART" id="SM00028">
    <property type="entry name" value="TPR"/>
    <property type="match status" value="3"/>
</dbReference>
<feature type="repeat" description="TPR" evidence="1">
    <location>
        <begin position="555"/>
        <end position="588"/>
    </location>
</feature>
<dbReference type="Pfam" id="PF13181">
    <property type="entry name" value="TPR_8"/>
    <property type="match status" value="1"/>
</dbReference>
<reference evidence="3 4" key="1">
    <citation type="journal article" date="2015" name="Nature">
        <title>rRNA introns, odd ribosomes, and small enigmatic genomes across a large radiation of phyla.</title>
        <authorList>
            <person name="Brown C.T."/>
            <person name="Hug L.A."/>
            <person name="Thomas B.C."/>
            <person name="Sharon I."/>
            <person name="Castelle C.J."/>
            <person name="Singh A."/>
            <person name="Wilkins M.J."/>
            <person name="Williams K.H."/>
            <person name="Banfield J.F."/>
        </authorList>
    </citation>
    <scope>NUCLEOTIDE SEQUENCE [LARGE SCALE GENOMIC DNA]</scope>
</reference>
<dbReference type="AlphaFoldDB" id="A0A0G1CMR2"/>
<gene>
    <name evidence="3" type="ORF">UV61_C0006G0015</name>
</gene>
<proteinExistence type="predicted"/>
<dbReference type="PANTHER" id="PTHR47691:SF3">
    <property type="entry name" value="HTH-TYPE TRANSCRIPTIONAL REGULATOR RV0890C-RELATED"/>
    <property type="match status" value="1"/>
</dbReference>
<feature type="domain" description="AAA+ ATPase" evidence="2">
    <location>
        <begin position="134"/>
        <end position="315"/>
    </location>
</feature>
<dbReference type="SMART" id="SM00382">
    <property type="entry name" value="AAA"/>
    <property type="match status" value="1"/>
</dbReference>
<dbReference type="InterPro" id="IPR019734">
    <property type="entry name" value="TPR_rpt"/>
</dbReference>
<dbReference type="SUPFAM" id="SSF52540">
    <property type="entry name" value="P-loop containing nucleoside triphosphate hydrolases"/>
    <property type="match status" value="1"/>
</dbReference>
<dbReference type="PROSITE" id="PS50005">
    <property type="entry name" value="TPR"/>
    <property type="match status" value="1"/>
</dbReference>
<dbReference type="InterPro" id="IPR003593">
    <property type="entry name" value="AAA+_ATPase"/>
</dbReference>
<dbReference type="Gene3D" id="1.25.40.10">
    <property type="entry name" value="Tetratricopeptide repeat domain"/>
    <property type="match status" value="1"/>
</dbReference>
<protein>
    <recommendedName>
        <fullName evidence="2">AAA+ ATPase domain-containing protein</fullName>
    </recommendedName>
</protein>
<dbReference type="EMBL" id="LCFD01000006">
    <property type="protein sequence ID" value="KKS86814.1"/>
    <property type="molecule type" value="Genomic_DNA"/>
</dbReference>
<dbReference type="InterPro" id="IPR011990">
    <property type="entry name" value="TPR-like_helical_dom_sf"/>
</dbReference>
<dbReference type="Pfam" id="PF00931">
    <property type="entry name" value="NB-ARC"/>
    <property type="match status" value="1"/>
</dbReference>
<dbReference type="InterPro" id="IPR027417">
    <property type="entry name" value="P-loop_NTPase"/>
</dbReference>
<dbReference type="PANTHER" id="PTHR47691">
    <property type="entry name" value="REGULATOR-RELATED"/>
    <property type="match status" value="1"/>
</dbReference>
<evidence type="ECO:0000313" key="3">
    <source>
        <dbReference type="EMBL" id="KKS86814.1"/>
    </source>
</evidence>
<evidence type="ECO:0000313" key="4">
    <source>
        <dbReference type="Proteomes" id="UP000034050"/>
    </source>
</evidence>
<evidence type="ECO:0000256" key="1">
    <source>
        <dbReference type="PROSITE-ProRule" id="PRU00339"/>
    </source>
</evidence>
<dbReference type="Proteomes" id="UP000034050">
    <property type="component" value="Unassembled WGS sequence"/>
</dbReference>
<dbReference type="Gene3D" id="3.40.50.300">
    <property type="entry name" value="P-loop containing nucleotide triphosphate hydrolases"/>
    <property type="match status" value="1"/>
</dbReference>